<dbReference type="GO" id="GO:0005886">
    <property type="term" value="C:plasma membrane"/>
    <property type="evidence" value="ECO:0007669"/>
    <property type="project" value="TreeGrafter"/>
</dbReference>
<accession>A0AAV7WUV2</accession>
<comment type="caution">
    <text evidence="4">The sequence shown here is derived from an EMBL/GenBank/DDBJ whole genome shotgun (WGS) entry which is preliminary data.</text>
</comment>
<dbReference type="Pfam" id="PF13927">
    <property type="entry name" value="Ig_3"/>
    <property type="match status" value="1"/>
</dbReference>
<keyword evidence="1" id="KW-0393">Immunoglobulin domain</keyword>
<feature type="domain" description="Ig-like" evidence="3">
    <location>
        <begin position="121"/>
        <end position="207"/>
    </location>
</feature>
<dbReference type="GO" id="GO:0098632">
    <property type="term" value="F:cell-cell adhesion mediator activity"/>
    <property type="evidence" value="ECO:0007669"/>
    <property type="project" value="TreeGrafter"/>
</dbReference>
<reference evidence="4" key="1">
    <citation type="journal article" date="2022" name="bioRxiv">
        <title>Sequencing and chromosome-scale assembly of the giantPleurodeles waltlgenome.</title>
        <authorList>
            <person name="Brown T."/>
            <person name="Elewa A."/>
            <person name="Iarovenko S."/>
            <person name="Subramanian E."/>
            <person name="Araus A.J."/>
            <person name="Petzold A."/>
            <person name="Susuki M."/>
            <person name="Suzuki K.-i.T."/>
            <person name="Hayashi T."/>
            <person name="Toyoda A."/>
            <person name="Oliveira C."/>
            <person name="Osipova E."/>
            <person name="Leigh N.D."/>
            <person name="Simon A."/>
            <person name="Yun M.H."/>
        </authorList>
    </citation>
    <scope>NUCLEOTIDE SEQUENCE</scope>
    <source>
        <strain evidence="4">20211129_DDA</strain>
        <tissue evidence="4">Liver</tissue>
    </source>
</reference>
<evidence type="ECO:0000313" key="5">
    <source>
        <dbReference type="Proteomes" id="UP001066276"/>
    </source>
</evidence>
<sequence length="515" mass="55779">MRDFANIPVLQILALALLCSTEKVPKAPLITTPLETLDALVEEVATFMCVVDSNPEPEITWTRNSIPIRLFDTRYSIRENGQLLTILSVEETDDGEYCCMAKNGIGDPSKSCGALQVKMKPKIDRSPTNLKIIEGVKAVLQCRTLGNPKPSVSWIKGETFVKENARIAILESGSLRIHKVQREDEGQYRCVAKNSLGTAYSRPAVLEVDAVARILKAPESQNVTFGSEVVLQCTATGIPVPTIRWLENGKAVPPESLQETNKQGVVSSKLQVFVTRPGLFTCMADNKHSGSFGSAKAAATISISGSFSMPALAAGSADATCFMLGRLAVVPYTCRPRGRAVADNSCCSTLLQFSTGAQALLQCGGTLCPCSSPWGCRGTLSVTSWSLPTMNLLFCQPHEGALAETQSGPGHLPSALPMLLHAIFSPVNRSLWQQLHERMPDEPAERAHHRITALHQVMVSGIPEEPHCLHHFCLGISNNHSLDKCYTANLTKMYGITKDLKIATDDLPATSQQVT</sequence>
<dbReference type="InterPro" id="IPR007110">
    <property type="entry name" value="Ig-like_dom"/>
</dbReference>
<dbReference type="GO" id="GO:0030424">
    <property type="term" value="C:axon"/>
    <property type="evidence" value="ECO:0007669"/>
    <property type="project" value="TreeGrafter"/>
</dbReference>
<dbReference type="SUPFAM" id="SSF48726">
    <property type="entry name" value="Immunoglobulin"/>
    <property type="match status" value="3"/>
</dbReference>
<organism evidence="4 5">
    <name type="scientific">Pleurodeles waltl</name>
    <name type="common">Iberian ribbed newt</name>
    <dbReference type="NCBI Taxonomy" id="8319"/>
    <lineage>
        <taxon>Eukaryota</taxon>
        <taxon>Metazoa</taxon>
        <taxon>Chordata</taxon>
        <taxon>Craniata</taxon>
        <taxon>Vertebrata</taxon>
        <taxon>Euteleostomi</taxon>
        <taxon>Amphibia</taxon>
        <taxon>Batrachia</taxon>
        <taxon>Caudata</taxon>
        <taxon>Salamandroidea</taxon>
        <taxon>Salamandridae</taxon>
        <taxon>Pleurodelinae</taxon>
        <taxon>Pleurodeles</taxon>
    </lineage>
</organism>
<dbReference type="InterPro" id="IPR036179">
    <property type="entry name" value="Ig-like_dom_sf"/>
</dbReference>
<dbReference type="SMART" id="SM00409">
    <property type="entry name" value="IG"/>
    <property type="match status" value="3"/>
</dbReference>
<dbReference type="AlphaFoldDB" id="A0AAV7WUV2"/>
<keyword evidence="5" id="KW-1185">Reference proteome</keyword>
<dbReference type="SMART" id="SM00408">
    <property type="entry name" value="IGc2"/>
    <property type="match status" value="3"/>
</dbReference>
<dbReference type="FunFam" id="2.60.40.10:FF:000260">
    <property type="entry name" value="Muscle, skeletal receptor tyrosine protein kinase"/>
    <property type="match status" value="1"/>
</dbReference>
<dbReference type="EMBL" id="JANPWB010000001">
    <property type="protein sequence ID" value="KAJ1217730.1"/>
    <property type="molecule type" value="Genomic_DNA"/>
</dbReference>
<dbReference type="PANTHER" id="PTHR10075">
    <property type="entry name" value="BASIGIN RELATED"/>
    <property type="match status" value="1"/>
</dbReference>
<dbReference type="InterPro" id="IPR003599">
    <property type="entry name" value="Ig_sub"/>
</dbReference>
<gene>
    <name evidence="4" type="ORF">NDU88_005320</name>
</gene>
<evidence type="ECO:0000256" key="2">
    <source>
        <dbReference type="SAM" id="SignalP"/>
    </source>
</evidence>
<dbReference type="Gene3D" id="2.60.40.10">
    <property type="entry name" value="Immunoglobulins"/>
    <property type="match status" value="3"/>
</dbReference>
<feature type="domain" description="Ig-like" evidence="3">
    <location>
        <begin position="212"/>
        <end position="302"/>
    </location>
</feature>
<dbReference type="PANTHER" id="PTHR10075:SF100">
    <property type="entry name" value="FASCICLIN-2"/>
    <property type="match status" value="1"/>
</dbReference>
<proteinExistence type="predicted"/>
<feature type="signal peptide" evidence="2">
    <location>
        <begin position="1"/>
        <end position="21"/>
    </location>
</feature>
<dbReference type="FunFam" id="2.60.40.10:FF:000322">
    <property type="entry name" value="Muscle, skeletal receptor tyrosine protein kinase"/>
    <property type="match status" value="1"/>
</dbReference>
<dbReference type="InterPro" id="IPR013783">
    <property type="entry name" value="Ig-like_fold"/>
</dbReference>
<dbReference type="PROSITE" id="PS50835">
    <property type="entry name" value="IG_LIKE"/>
    <property type="match status" value="3"/>
</dbReference>
<keyword evidence="2" id="KW-0732">Signal</keyword>
<name>A0AAV7WUV2_PLEWA</name>
<evidence type="ECO:0000313" key="4">
    <source>
        <dbReference type="EMBL" id="KAJ1217730.1"/>
    </source>
</evidence>
<dbReference type="Pfam" id="PF07679">
    <property type="entry name" value="I-set"/>
    <property type="match status" value="2"/>
</dbReference>
<protein>
    <recommendedName>
        <fullName evidence="3">Ig-like domain-containing protein</fullName>
    </recommendedName>
</protein>
<dbReference type="GO" id="GO:0007411">
    <property type="term" value="P:axon guidance"/>
    <property type="evidence" value="ECO:0007669"/>
    <property type="project" value="TreeGrafter"/>
</dbReference>
<feature type="domain" description="Ig-like" evidence="3">
    <location>
        <begin position="28"/>
        <end position="104"/>
    </location>
</feature>
<dbReference type="InterPro" id="IPR003598">
    <property type="entry name" value="Ig_sub2"/>
</dbReference>
<evidence type="ECO:0000256" key="1">
    <source>
        <dbReference type="ARBA" id="ARBA00023319"/>
    </source>
</evidence>
<dbReference type="InterPro" id="IPR013098">
    <property type="entry name" value="Ig_I-set"/>
</dbReference>
<evidence type="ECO:0000259" key="3">
    <source>
        <dbReference type="PROSITE" id="PS50835"/>
    </source>
</evidence>
<dbReference type="GO" id="GO:0070593">
    <property type="term" value="P:dendrite self-avoidance"/>
    <property type="evidence" value="ECO:0007669"/>
    <property type="project" value="TreeGrafter"/>
</dbReference>
<dbReference type="FunFam" id="2.60.40.10:FF:000409">
    <property type="entry name" value="Muscle, skeletal receptor tyrosine protein kinase"/>
    <property type="match status" value="1"/>
</dbReference>
<feature type="chain" id="PRO_5043899836" description="Ig-like domain-containing protein" evidence="2">
    <location>
        <begin position="22"/>
        <end position="515"/>
    </location>
</feature>
<dbReference type="Proteomes" id="UP001066276">
    <property type="component" value="Chromosome 1_1"/>
</dbReference>
<dbReference type="GO" id="GO:0007156">
    <property type="term" value="P:homophilic cell adhesion via plasma membrane adhesion molecules"/>
    <property type="evidence" value="ECO:0007669"/>
    <property type="project" value="TreeGrafter"/>
</dbReference>